<evidence type="ECO:0000313" key="3">
    <source>
        <dbReference type="Proteomes" id="UP001487305"/>
    </source>
</evidence>
<keyword evidence="1" id="KW-0812">Transmembrane</keyword>
<organism evidence="2 3">
    <name type="scientific">Raoultibacter massiliensis</name>
    <dbReference type="NCBI Taxonomy" id="1852371"/>
    <lineage>
        <taxon>Bacteria</taxon>
        <taxon>Bacillati</taxon>
        <taxon>Actinomycetota</taxon>
        <taxon>Coriobacteriia</taxon>
        <taxon>Eggerthellales</taxon>
        <taxon>Eggerthellaceae</taxon>
        <taxon>Raoultibacter</taxon>
    </lineage>
</organism>
<feature type="transmembrane region" description="Helical" evidence="1">
    <location>
        <begin position="60"/>
        <end position="80"/>
    </location>
</feature>
<dbReference type="EMBL" id="JBBNOP010000008">
    <property type="protein sequence ID" value="MEQ3363408.1"/>
    <property type="molecule type" value="Genomic_DNA"/>
</dbReference>
<reference evidence="2 3" key="1">
    <citation type="submission" date="2024-04" db="EMBL/GenBank/DDBJ databases">
        <title>Human intestinal bacterial collection.</title>
        <authorList>
            <person name="Pauvert C."/>
            <person name="Hitch T.C.A."/>
            <person name="Clavel T."/>
        </authorList>
    </citation>
    <scope>NUCLEOTIDE SEQUENCE [LARGE SCALE GENOMIC DNA]</scope>
    <source>
        <strain evidence="2 3">CLA-KB-H42</strain>
    </source>
</reference>
<evidence type="ECO:0000313" key="2">
    <source>
        <dbReference type="EMBL" id="MEQ3363408.1"/>
    </source>
</evidence>
<gene>
    <name evidence="2" type="ORF">AAA083_10520</name>
</gene>
<keyword evidence="1" id="KW-0472">Membrane</keyword>
<dbReference type="RefSeq" id="WP_245874377.1">
    <property type="nucleotide sequence ID" value="NZ_JBBNOP010000008.1"/>
</dbReference>
<name>A0ABV1JFB8_9ACTN</name>
<evidence type="ECO:0000256" key="1">
    <source>
        <dbReference type="SAM" id="Phobius"/>
    </source>
</evidence>
<dbReference type="Proteomes" id="UP001487305">
    <property type="component" value="Unassembled WGS sequence"/>
</dbReference>
<proteinExistence type="predicted"/>
<keyword evidence="3" id="KW-1185">Reference proteome</keyword>
<feature type="transmembrane region" description="Helical" evidence="1">
    <location>
        <begin position="37"/>
        <end position="54"/>
    </location>
</feature>
<sequence>MAELLEAAMLVCFGLSWPLNAYKAYKAGTAKGTSWQFIGLITIGYAAGIAAKFASASINWVLAVYFINVICLGANWLVYFRNRKLDAAADADAARALAEEQVCRTRVEEALEEGFAGGVRAATRGI</sequence>
<comment type="caution">
    <text evidence="2">The sequence shown here is derived from an EMBL/GenBank/DDBJ whole genome shotgun (WGS) entry which is preliminary data.</text>
</comment>
<protein>
    <submittedName>
        <fullName evidence="2">Uncharacterized protein</fullName>
    </submittedName>
</protein>
<accession>A0ABV1JFB8</accession>
<keyword evidence="1" id="KW-1133">Transmembrane helix</keyword>